<evidence type="ECO:0000313" key="2">
    <source>
        <dbReference type="Proteomes" id="UP000501849"/>
    </source>
</evidence>
<dbReference type="EMBL" id="CP038798">
    <property type="protein sequence ID" value="QIV79920.1"/>
    <property type="molecule type" value="Genomic_DNA"/>
</dbReference>
<dbReference type="AlphaFoldDB" id="A0A6H0RY81"/>
<keyword evidence="2" id="KW-1185">Reference proteome</keyword>
<accession>A0A6H0RY81</accession>
<keyword evidence="1" id="KW-0614">Plasmid</keyword>
<organism evidence="1 2">
    <name type="scientific">Mycolicibacterium frederiksbergense</name>
    <dbReference type="NCBI Taxonomy" id="117567"/>
    <lineage>
        <taxon>Bacteria</taxon>
        <taxon>Bacillati</taxon>
        <taxon>Actinomycetota</taxon>
        <taxon>Actinomycetes</taxon>
        <taxon>Mycobacteriales</taxon>
        <taxon>Mycobacteriaceae</taxon>
        <taxon>Mycolicibacterium</taxon>
    </lineage>
</organism>
<dbReference type="InterPro" id="IPR011051">
    <property type="entry name" value="RmlC_Cupin_sf"/>
</dbReference>
<dbReference type="KEGG" id="mfre:EXE63_02630"/>
<proteinExistence type="predicted"/>
<protein>
    <submittedName>
        <fullName evidence="1">Uncharacterized protein</fullName>
    </submittedName>
</protein>
<sequence length="159" mass="18595">MSAEISTPERGSWLQTLRSRRPHQVIRCERGDYLHRWFLVPQNRWVNVYLHRFIGSDDPPALHNHPWRFLSLVLSGAYFDVTERGAQWRGPGSLAYRSAYHRHRVELLRDDAGRERPCLSVVITGAHQQGWGFFCPRPDGRWRFIPWRDFTAGGCGEPD</sequence>
<dbReference type="RefSeq" id="WP_168140647.1">
    <property type="nucleotide sequence ID" value="NZ_CP038798.1"/>
</dbReference>
<geneLocation type="plasmid" evidence="1 2">
    <name>unnamed2</name>
</geneLocation>
<evidence type="ECO:0000313" key="1">
    <source>
        <dbReference type="EMBL" id="QIV79920.1"/>
    </source>
</evidence>
<name>A0A6H0RY81_9MYCO</name>
<reference evidence="1 2" key="1">
    <citation type="submission" date="2019-04" db="EMBL/GenBank/DDBJ databases">
        <title>Draft, Whole-Genome Sequence of the Anthracene-degrading Mycobacterium frederiksbergense LB501T, Isolated from a Polycyclic Aromatic Hydrocarbon (PAH)-Contaminated Soil.</title>
        <authorList>
            <person name="Augelletti F."/>
        </authorList>
    </citation>
    <scope>NUCLEOTIDE SEQUENCE [LARGE SCALE GENOMIC DNA]</scope>
    <source>
        <strain evidence="1 2">LB 501T</strain>
        <plasmid evidence="1 2">unnamed2</plasmid>
    </source>
</reference>
<gene>
    <name evidence="1" type="ORF">EXE63_02630</name>
</gene>
<dbReference type="SUPFAM" id="SSF51182">
    <property type="entry name" value="RmlC-like cupins"/>
    <property type="match status" value="1"/>
</dbReference>
<dbReference type="Proteomes" id="UP000501849">
    <property type="component" value="Plasmid unnamed2"/>
</dbReference>